<sequence>MGTGDGLRPMDTILAGYTATMKIRIAFLRLEVIHHYLNPNLASPLAQWDIINQKLESLRHKSSHYNDVFDQALFGDVHFADMEEEAIVLPTEAAIQLEIAWWRLHQPRDDLIPMPFQI</sequence>
<dbReference type="EMBL" id="PGCI01000257">
    <property type="protein sequence ID" value="PLW31919.1"/>
    <property type="molecule type" value="Genomic_DNA"/>
</dbReference>
<name>A0A2N5U2E6_9BASI</name>
<evidence type="ECO:0000313" key="2">
    <source>
        <dbReference type="Proteomes" id="UP000235392"/>
    </source>
</evidence>
<evidence type="ECO:0000313" key="1">
    <source>
        <dbReference type="EMBL" id="PLW31919.1"/>
    </source>
</evidence>
<comment type="caution">
    <text evidence="1">The sequence shown here is derived from an EMBL/GenBank/DDBJ whole genome shotgun (WGS) entry which is preliminary data.</text>
</comment>
<dbReference type="AlphaFoldDB" id="A0A2N5U2E6"/>
<protein>
    <submittedName>
        <fullName evidence="1">Uncharacterized protein</fullName>
    </submittedName>
</protein>
<gene>
    <name evidence="1" type="ORF">PCASD_21255</name>
</gene>
<dbReference type="Proteomes" id="UP000235392">
    <property type="component" value="Unassembled WGS sequence"/>
</dbReference>
<accession>A0A2N5U2E6</accession>
<proteinExistence type="predicted"/>
<organism evidence="1 2">
    <name type="scientific">Puccinia coronata f. sp. avenae</name>
    <dbReference type="NCBI Taxonomy" id="200324"/>
    <lineage>
        <taxon>Eukaryota</taxon>
        <taxon>Fungi</taxon>
        <taxon>Dikarya</taxon>
        <taxon>Basidiomycota</taxon>
        <taxon>Pucciniomycotina</taxon>
        <taxon>Pucciniomycetes</taxon>
        <taxon>Pucciniales</taxon>
        <taxon>Pucciniaceae</taxon>
        <taxon>Puccinia</taxon>
    </lineage>
</organism>
<reference evidence="1 2" key="1">
    <citation type="submission" date="2017-11" db="EMBL/GenBank/DDBJ databases">
        <title>De novo assembly and phasing of dikaryotic genomes from two isolates of Puccinia coronata f. sp. avenae, the causal agent of oat crown rust.</title>
        <authorList>
            <person name="Miller M.E."/>
            <person name="Zhang Y."/>
            <person name="Omidvar V."/>
            <person name="Sperschneider J."/>
            <person name="Schwessinger B."/>
            <person name="Raley C."/>
            <person name="Palmer J.M."/>
            <person name="Garnica D."/>
            <person name="Upadhyaya N."/>
            <person name="Rathjen J."/>
            <person name="Taylor J.M."/>
            <person name="Park R.F."/>
            <person name="Dodds P.N."/>
            <person name="Hirsch C.D."/>
            <person name="Kianian S.F."/>
            <person name="Figueroa M."/>
        </authorList>
    </citation>
    <scope>NUCLEOTIDE SEQUENCE [LARGE SCALE GENOMIC DNA]</scope>
    <source>
        <strain evidence="1">12SD80</strain>
    </source>
</reference>